<keyword evidence="2" id="KW-0378">Hydrolase</keyword>
<protein>
    <submittedName>
        <fullName evidence="2">Alpha/beta hydrolase fold protein</fullName>
    </submittedName>
</protein>
<dbReference type="InterPro" id="IPR029058">
    <property type="entry name" value="AB_hydrolase_fold"/>
</dbReference>
<feature type="domain" description="AB hydrolase-1" evidence="1">
    <location>
        <begin position="18"/>
        <end position="240"/>
    </location>
</feature>
<dbReference type="Gene3D" id="3.40.50.1820">
    <property type="entry name" value="alpha/beta hydrolase"/>
    <property type="match status" value="1"/>
</dbReference>
<dbReference type="GO" id="GO:0016020">
    <property type="term" value="C:membrane"/>
    <property type="evidence" value="ECO:0007669"/>
    <property type="project" value="TreeGrafter"/>
</dbReference>
<dbReference type="STRING" id="639283.Snov_3525"/>
<dbReference type="PANTHER" id="PTHR43798:SF33">
    <property type="entry name" value="HYDROLASE, PUTATIVE (AFU_ORTHOLOGUE AFUA_2G14860)-RELATED"/>
    <property type="match status" value="1"/>
</dbReference>
<evidence type="ECO:0000313" key="3">
    <source>
        <dbReference type="Proteomes" id="UP000006633"/>
    </source>
</evidence>
<reference evidence="2 3" key="1">
    <citation type="journal article" date="2012" name="Stand. Genomic Sci.">
        <title>Complete genome sequence of the facultatively chemolithoautotrophic and methylotrophic alpha Proteobacterium Starkeya novella type strain (ATCC 8093(T)).</title>
        <authorList>
            <person name="Kappler U."/>
            <person name="Davenport K."/>
            <person name="Beatson S."/>
            <person name="Lucas S."/>
            <person name="Lapidus A."/>
            <person name="Copeland A."/>
            <person name="Berry K.W."/>
            <person name="Glavina Del Rio T."/>
            <person name="Hammon N."/>
            <person name="Dalin E."/>
            <person name="Tice H."/>
            <person name="Pitluck S."/>
            <person name="Richardson P."/>
            <person name="Bruce D."/>
            <person name="Goodwin L.A."/>
            <person name="Han C."/>
            <person name="Tapia R."/>
            <person name="Detter J.C."/>
            <person name="Chang Y.J."/>
            <person name="Jeffries C.D."/>
            <person name="Land M."/>
            <person name="Hauser L."/>
            <person name="Kyrpides N.C."/>
            <person name="Goker M."/>
            <person name="Ivanova N."/>
            <person name="Klenk H.P."/>
            <person name="Woyke T."/>
        </authorList>
    </citation>
    <scope>NUCLEOTIDE SEQUENCE [LARGE SCALE GENOMIC DNA]</scope>
    <source>
        <strain evidence="3">ATCC 8093 / DSM 506 / JCM 20403 / CCM 1077 / IAM 12100 / NBRC 12443 / NCIMB 10456</strain>
    </source>
</reference>
<accession>D7AA12</accession>
<dbReference type="InterPro" id="IPR050266">
    <property type="entry name" value="AB_hydrolase_sf"/>
</dbReference>
<proteinExistence type="predicted"/>
<dbReference type="GO" id="GO:0016787">
    <property type="term" value="F:hydrolase activity"/>
    <property type="evidence" value="ECO:0007669"/>
    <property type="project" value="UniProtKB-KW"/>
</dbReference>
<evidence type="ECO:0000259" key="1">
    <source>
        <dbReference type="Pfam" id="PF12697"/>
    </source>
</evidence>
<dbReference type="Proteomes" id="UP000006633">
    <property type="component" value="Chromosome"/>
</dbReference>
<dbReference type="SUPFAM" id="SSF53474">
    <property type="entry name" value="alpha/beta-Hydrolases"/>
    <property type="match status" value="1"/>
</dbReference>
<dbReference type="InterPro" id="IPR000073">
    <property type="entry name" value="AB_hydrolase_1"/>
</dbReference>
<dbReference type="Pfam" id="PF12697">
    <property type="entry name" value="Abhydrolase_6"/>
    <property type="match status" value="1"/>
</dbReference>
<dbReference type="PANTHER" id="PTHR43798">
    <property type="entry name" value="MONOACYLGLYCEROL LIPASE"/>
    <property type="match status" value="1"/>
</dbReference>
<dbReference type="RefSeq" id="WP_013168300.1">
    <property type="nucleotide sequence ID" value="NC_014217.1"/>
</dbReference>
<dbReference type="HOGENOM" id="CLU_020336_50_3_5"/>
<evidence type="ECO:0000313" key="2">
    <source>
        <dbReference type="EMBL" id="ADH90799.1"/>
    </source>
</evidence>
<gene>
    <name evidence="2" type="ordered locus">Snov_3525</name>
</gene>
<name>D7AA12_ANCN5</name>
<sequence length="260" mass="27337">METVNLHGIVEGAGDEGLVLLHPIGLDNSFWGALPSMLGRGRRILRLDLRGFGGSPIGAGAAPIEAYAADVHQAIRRYGLEKPAVLGLSFGGMIAQTLALDFPGSVSKLIACGCPGGIPVEARDALRERGVAAERGGMDSVVPTTIERWFTPDFVDNPVVERVRERLRTDSVRAWSEGWQAISNFNALPRLGGIDVPTLVVAGEHDLAAPPAAMATIAKAVPGARFVILAGAPHMMQLETSGLFIETIGDFLAARSVGAT</sequence>
<dbReference type="OrthoDB" id="9804723at2"/>
<keyword evidence="3" id="KW-1185">Reference proteome</keyword>
<dbReference type="eggNOG" id="COG2267">
    <property type="taxonomic scope" value="Bacteria"/>
</dbReference>
<dbReference type="KEGG" id="sno:Snov_3525"/>
<dbReference type="EMBL" id="CP002026">
    <property type="protein sequence ID" value="ADH90799.1"/>
    <property type="molecule type" value="Genomic_DNA"/>
</dbReference>
<dbReference type="AlphaFoldDB" id="D7AA12"/>
<organism evidence="2 3">
    <name type="scientific">Ancylobacter novellus (strain ATCC 8093 / DSM 506 / JCM 20403 / CCM 1077 / IAM 12100 / NBRC 12443 / NCIMB 10456)</name>
    <name type="common">Starkeya novella</name>
    <dbReference type="NCBI Taxonomy" id="639283"/>
    <lineage>
        <taxon>Bacteria</taxon>
        <taxon>Pseudomonadati</taxon>
        <taxon>Pseudomonadota</taxon>
        <taxon>Alphaproteobacteria</taxon>
        <taxon>Hyphomicrobiales</taxon>
        <taxon>Xanthobacteraceae</taxon>
        <taxon>Ancylobacter</taxon>
    </lineage>
</organism>
<dbReference type="PRINTS" id="PR00111">
    <property type="entry name" value="ABHYDROLASE"/>
</dbReference>